<name>A0A0M0K2I7_9EUKA</name>
<dbReference type="InterPro" id="IPR001214">
    <property type="entry name" value="SET_dom"/>
</dbReference>
<dbReference type="AlphaFoldDB" id="A0A0M0K2I7"/>
<keyword evidence="3" id="KW-1185">Reference proteome</keyword>
<dbReference type="SMART" id="SM00317">
    <property type="entry name" value="SET"/>
    <property type="match status" value="1"/>
</dbReference>
<dbReference type="PANTHER" id="PTHR12197">
    <property type="entry name" value="HISTONE-LYSINE N-METHYLTRANSFERASE SMYD"/>
    <property type="match status" value="1"/>
</dbReference>
<sequence>MFEATLLDAVKLIRLESPDATAKEVHARLIAEGLNVELGQVKKVARQVTKCAAEGPTATPLKVPPSAPASAAIRCLRLHGLPPELAHLNGEHAVVSEACTEAESATLLSAECAKVVTLLSKCSVTVPLACMELTDAPADVLFSNNEFAVVKTPGRGLGMRAQRALKKHELVLRENPLSGSINIGRSTSTMGASDAVLWQLLQQLEPFSALDHFPPAAVAILEQVLARVAQLDYDQLPPAKQQRWMALHDTFSPPEGPKQPSQIFRTNAYNHDETSGGRLYELLSRANHSCVPNLERTFVGETVVVTARRKVAKGGELFTSYLDQDADQSTEERRAMLKAKYNFVCECERCGPA</sequence>
<dbReference type="GO" id="GO:0005634">
    <property type="term" value="C:nucleus"/>
    <property type="evidence" value="ECO:0007669"/>
    <property type="project" value="TreeGrafter"/>
</dbReference>
<organism evidence="2 3">
    <name type="scientific">Chrysochromulina tobinii</name>
    <dbReference type="NCBI Taxonomy" id="1460289"/>
    <lineage>
        <taxon>Eukaryota</taxon>
        <taxon>Haptista</taxon>
        <taxon>Haptophyta</taxon>
        <taxon>Prymnesiophyceae</taxon>
        <taxon>Prymnesiales</taxon>
        <taxon>Chrysochromulinaceae</taxon>
        <taxon>Chrysochromulina</taxon>
    </lineage>
</organism>
<dbReference type="PROSITE" id="PS50280">
    <property type="entry name" value="SET"/>
    <property type="match status" value="1"/>
</dbReference>
<dbReference type="Gene3D" id="2.170.270.10">
    <property type="entry name" value="SET domain"/>
    <property type="match status" value="1"/>
</dbReference>
<dbReference type="Pfam" id="PF00856">
    <property type="entry name" value="SET"/>
    <property type="match status" value="1"/>
</dbReference>
<reference evidence="3" key="1">
    <citation type="journal article" date="2015" name="PLoS Genet.">
        <title>Genome Sequence and Transcriptome Analyses of Chrysochromulina tobin: Metabolic Tools for Enhanced Algal Fitness in the Prominent Order Prymnesiales (Haptophyceae).</title>
        <authorList>
            <person name="Hovde B.T."/>
            <person name="Deodato C.R."/>
            <person name="Hunsperger H.M."/>
            <person name="Ryken S.A."/>
            <person name="Yost W."/>
            <person name="Jha R.K."/>
            <person name="Patterson J."/>
            <person name="Monnat R.J. Jr."/>
            <person name="Barlow S.B."/>
            <person name="Starkenburg S.R."/>
            <person name="Cattolico R.A."/>
        </authorList>
    </citation>
    <scope>NUCLEOTIDE SEQUENCE</scope>
    <source>
        <strain evidence="3">CCMP291</strain>
    </source>
</reference>
<dbReference type="EMBL" id="JWZX01001729">
    <property type="protein sequence ID" value="KOO32598.1"/>
    <property type="molecule type" value="Genomic_DNA"/>
</dbReference>
<dbReference type="OrthoDB" id="265717at2759"/>
<dbReference type="CDD" id="cd20071">
    <property type="entry name" value="SET_SMYD"/>
    <property type="match status" value="1"/>
</dbReference>
<evidence type="ECO:0000313" key="2">
    <source>
        <dbReference type="EMBL" id="KOO32598.1"/>
    </source>
</evidence>
<protein>
    <submittedName>
        <fullName evidence="2">Tpr domain-containing protein</fullName>
    </submittedName>
</protein>
<feature type="domain" description="SET" evidence="1">
    <location>
        <begin position="145"/>
        <end position="322"/>
    </location>
</feature>
<dbReference type="Proteomes" id="UP000037460">
    <property type="component" value="Unassembled WGS sequence"/>
</dbReference>
<accession>A0A0M0K2I7</accession>
<proteinExistence type="predicted"/>
<dbReference type="InterPro" id="IPR050869">
    <property type="entry name" value="H3K4_H4K5_MeTrfase"/>
</dbReference>
<dbReference type="SUPFAM" id="SSF82199">
    <property type="entry name" value="SET domain"/>
    <property type="match status" value="1"/>
</dbReference>
<dbReference type="InterPro" id="IPR046341">
    <property type="entry name" value="SET_dom_sf"/>
</dbReference>
<evidence type="ECO:0000313" key="3">
    <source>
        <dbReference type="Proteomes" id="UP000037460"/>
    </source>
</evidence>
<dbReference type="PANTHER" id="PTHR12197:SF251">
    <property type="entry name" value="EG:BACR7C10.4 PROTEIN"/>
    <property type="match status" value="1"/>
</dbReference>
<evidence type="ECO:0000259" key="1">
    <source>
        <dbReference type="PROSITE" id="PS50280"/>
    </source>
</evidence>
<comment type="caution">
    <text evidence="2">The sequence shown here is derived from an EMBL/GenBank/DDBJ whole genome shotgun (WGS) entry which is preliminary data.</text>
</comment>
<gene>
    <name evidence="2" type="ORF">Ctob_009451</name>
</gene>